<accession>A0A016TRP4</accession>
<keyword evidence="2" id="KW-1185">Reference proteome</keyword>
<evidence type="ECO:0000313" key="2">
    <source>
        <dbReference type="Proteomes" id="UP000024635"/>
    </source>
</evidence>
<sequence>MYSVINGVLYSVVYGIRTIHRDSWLYPRIPVAENSSTLWTPGKQRFPSPSFGVFHAVSSPPVSSSFLKTLFASGIFNTEIPVNAAFKTIAK</sequence>
<dbReference type="AlphaFoldDB" id="A0A016TRP4"/>
<protein>
    <submittedName>
        <fullName evidence="1">Uncharacterized protein</fullName>
    </submittedName>
</protein>
<evidence type="ECO:0000313" key="1">
    <source>
        <dbReference type="EMBL" id="EYC05322.1"/>
    </source>
</evidence>
<name>A0A016TRP4_9BILA</name>
<comment type="caution">
    <text evidence="1">The sequence shown here is derived from an EMBL/GenBank/DDBJ whole genome shotgun (WGS) entry which is preliminary data.</text>
</comment>
<dbReference type="Proteomes" id="UP000024635">
    <property type="component" value="Unassembled WGS sequence"/>
</dbReference>
<organism evidence="1 2">
    <name type="scientific">Ancylostoma ceylanicum</name>
    <dbReference type="NCBI Taxonomy" id="53326"/>
    <lineage>
        <taxon>Eukaryota</taxon>
        <taxon>Metazoa</taxon>
        <taxon>Ecdysozoa</taxon>
        <taxon>Nematoda</taxon>
        <taxon>Chromadorea</taxon>
        <taxon>Rhabditida</taxon>
        <taxon>Rhabditina</taxon>
        <taxon>Rhabditomorpha</taxon>
        <taxon>Strongyloidea</taxon>
        <taxon>Ancylostomatidae</taxon>
        <taxon>Ancylostomatinae</taxon>
        <taxon>Ancylostoma</taxon>
    </lineage>
</organism>
<gene>
    <name evidence="1" type="primary">Acey_s0082.g1517</name>
    <name evidence="1" type="ORF">Y032_0082g1517</name>
</gene>
<proteinExistence type="predicted"/>
<dbReference type="EMBL" id="JARK01001418">
    <property type="protein sequence ID" value="EYC05322.1"/>
    <property type="molecule type" value="Genomic_DNA"/>
</dbReference>
<reference evidence="2" key="1">
    <citation type="journal article" date="2015" name="Nat. Genet.">
        <title>The genome and transcriptome of the zoonotic hookworm Ancylostoma ceylanicum identify infection-specific gene families.</title>
        <authorList>
            <person name="Schwarz E.M."/>
            <person name="Hu Y."/>
            <person name="Antoshechkin I."/>
            <person name="Miller M.M."/>
            <person name="Sternberg P.W."/>
            <person name="Aroian R.V."/>
        </authorList>
    </citation>
    <scope>NUCLEOTIDE SEQUENCE</scope>
    <source>
        <strain evidence="2">HY135</strain>
    </source>
</reference>